<dbReference type="PANTHER" id="PTHR31061:SF24">
    <property type="entry name" value="LD22376P"/>
    <property type="match status" value="1"/>
</dbReference>
<dbReference type="AlphaFoldDB" id="A0A1Y5Q3K5"/>
<protein>
    <submittedName>
        <fullName evidence="3">Putative transmembrane protein</fullName>
    </submittedName>
</protein>
<gene>
    <name evidence="3" type="ORF">STPYR_11733</name>
</gene>
<evidence type="ECO:0000313" key="3">
    <source>
        <dbReference type="EMBL" id="SBV36803.1"/>
    </source>
</evidence>
<accession>A0A1Y5Q3K5</accession>
<evidence type="ECO:0000259" key="2">
    <source>
        <dbReference type="Pfam" id="PF07786"/>
    </source>
</evidence>
<proteinExistence type="predicted"/>
<dbReference type="EMBL" id="FLTS01000001">
    <property type="protein sequence ID" value="SBV36803.1"/>
    <property type="molecule type" value="Genomic_DNA"/>
</dbReference>
<reference evidence="3" key="1">
    <citation type="submission" date="2016-03" db="EMBL/GenBank/DDBJ databases">
        <authorList>
            <person name="Ploux O."/>
        </authorList>
    </citation>
    <scope>NUCLEOTIDE SEQUENCE</scope>
    <source>
        <strain evidence="3">UC10</strain>
    </source>
</reference>
<keyword evidence="1" id="KW-0472">Membrane</keyword>
<feature type="transmembrane region" description="Helical" evidence="1">
    <location>
        <begin position="95"/>
        <end position="113"/>
    </location>
</feature>
<keyword evidence="1" id="KW-1133">Transmembrane helix</keyword>
<feature type="transmembrane region" description="Helical" evidence="1">
    <location>
        <begin position="57"/>
        <end position="75"/>
    </location>
</feature>
<name>A0A1Y5Q3K5_9GAMM</name>
<dbReference type="Pfam" id="PF07786">
    <property type="entry name" value="HGSNAT_cat"/>
    <property type="match status" value="1"/>
</dbReference>
<sequence>MTGSQSVRTTPTRYASVDALRGITVAAMLLVNNPGTWSHVFAPLEHAQWNGCTPTDLIFPFFLVIVGVSIGLGVVPRVEQGRDRTALTRTVLVRALRILGLGLLLHLLAWWWLDLPHYRPWGVLQRIGLCFAIAGMVAIWLSARMQWLCIGLLLGG</sequence>
<keyword evidence="1 3" id="KW-0812">Transmembrane</keyword>
<feature type="domain" description="Heparan-alpha-glucosaminide N-acetyltransferase catalytic" evidence="2">
    <location>
        <begin position="13"/>
        <end position="140"/>
    </location>
</feature>
<evidence type="ECO:0000256" key="1">
    <source>
        <dbReference type="SAM" id="Phobius"/>
    </source>
</evidence>
<dbReference type="PANTHER" id="PTHR31061">
    <property type="entry name" value="LD22376P"/>
    <property type="match status" value="1"/>
</dbReference>
<organism evidence="3">
    <name type="scientific">uncultured Stenotrophomonas sp</name>
    <dbReference type="NCBI Taxonomy" id="165438"/>
    <lineage>
        <taxon>Bacteria</taxon>
        <taxon>Pseudomonadati</taxon>
        <taxon>Pseudomonadota</taxon>
        <taxon>Gammaproteobacteria</taxon>
        <taxon>Lysobacterales</taxon>
        <taxon>Lysobacteraceae</taxon>
        <taxon>Stenotrophomonas</taxon>
        <taxon>environmental samples</taxon>
    </lineage>
</organism>
<feature type="transmembrane region" description="Helical" evidence="1">
    <location>
        <begin position="125"/>
        <end position="143"/>
    </location>
</feature>
<dbReference type="InterPro" id="IPR012429">
    <property type="entry name" value="HGSNAT_cat"/>
</dbReference>